<keyword evidence="4" id="KW-0378">Hydrolase</keyword>
<dbReference type="GO" id="GO:0004427">
    <property type="term" value="F:inorganic diphosphate phosphatase activity"/>
    <property type="evidence" value="ECO:0007669"/>
    <property type="project" value="UniProtKB-EC"/>
</dbReference>
<comment type="caution">
    <text evidence="6">The sequence shown here is derived from an EMBL/GenBank/DDBJ whole genome shotgun (WGS) entry which is preliminary data.</text>
</comment>
<organism evidence="6 7">
    <name type="scientific">Iningainema tapete BLCC-T55</name>
    <dbReference type="NCBI Taxonomy" id="2748662"/>
    <lineage>
        <taxon>Bacteria</taxon>
        <taxon>Bacillati</taxon>
        <taxon>Cyanobacteriota</taxon>
        <taxon>Cyanophyceae</taxon>
        <taxon>Nostocales</taxon>
        <taxon>Scytonemataceae</taxon>
        <taxon>Iningainema tapete</taxon>
    </lineage>
</organism>
<evidence type="ECO:0000256" key="3">
    <source>
        <dbReference type="ARBA" id="ARBA00022723"/>
    </source>
</evidence>
<evidence type="ECO:0000256" key="2">
    <source>
        <dbReference type="ARBA" id="ARBA00012146"/>
    </source>
</evidence>
<reference evidence="6" key="1">
    <citation type="submission" date="2020-09" db="EMBL/GenBank/DDBJ databases">
        <title>Iningainema tapete sp. nov. (Scytonemataceae, Cyanobacteria) from greenhouses in central Florida (USA) produces two types of nodularin with biosynthetic potential for microcystin-LR and anabaenopeptins.</title>
        <authorList>
            <person name="Berthold D.E."/>
            <person name="Lefler F.W."/>
            <person name="Huang I.-S."/>
            <person name="Abdulla H."/>
            <person name="Zimba P.V."/>
            <person name="Laughinghouse H.D. IV."/>
        </authorList>
    </citation>
    <scope>NUCLEOTIDE SEQUENCE</scope>
    <source>
        <strain evidence="6">BLCCT55</strain>
    </source>
</reference>
<dbReference type="InterPro" id="IPR036649">
    <property type="entry name" value="Pyrophosphatase_sf"/>
</dbReference>
<keyword evidence="5" id="KW-0460">Magnesium</keyword>
<dbReference type="EMBL" id="JACXAE010000072">
    <property type="protein sequence ID" value="MBD2774822.1"/>
    <property type="molecule type" value="Genomic_DNA"/>
</dbReference>
<evidence type="ECO:0000313" key="7">
    <source>
        <dbReference type="Proteomes" id="UP000629098"/>
    </source>
</evidence>
<comment type="cofactor">
    <cofactor evidence="1">
        <name>Mg(2+)</name>
        <dbReference type="ChEBI" id="CHEBI:18420"/>
    </cofactor>
</comment>
<dbReference type="GO" id="GO:0006796">
    <property type="term" value="P:phosphate-containing compound metabolic process"/>
    <property type="evidence" value="ECO:0007669"/>
    <property type="project" value="InterPro"/>
</dbReference>
<protein>
    <recommendedName>
        <fullName evidence="2">inorganic diphosphatase</fullName>
        <ecNumber evidence="2">3.6.1.1</ecNumber>
    </recommendedName>
</protein>
<dbReference type="InterPro" id="IPR008162">
    <property type="entry name" value="Pyrophosphatase"/>
</dbReference>
<dbReference type="Gene3D" id="3.90.80.10">
    <property type="entry name" value="Inorganic pyrophosphatase"/>
    <property type="match status" value="1"/>
</dbReference>
<dbReference type="SUPFAM" id="SSF50324">
    <property type="entry name" value="Inorganic pyrophosphatase"/>
    <property type="match status" value="1"/>
</dbReference>
<proteinExistence type="predicted"/>
<evidence type="ECO:0000256" key="1">
    <source>
        <dbReference type="ARBA" id="ARBA00001946"/>
    </source>
</evidence>
<dbReference type="EC" id="3.6.1.1" evidence="2"/>
<name>A0A8J6XKT0_9CYAN</name>
<dbReference type="GO" id="GO:0005737">
    <property type="term" value="C:cytoplasm"/>
    <property type="evidence" value="ECO:0007669"/>
    <property type="project" value="InterPro"/>
</dbReference>
<accession>A0A8J6XKT0</accession>
<dbReference type="Proteomes" id="UP000629098">
    <property type="component" value="Unassembled WGS sequence"/>
</dbReference>
<evidence type="ECO:0000256" key="4">
    <source>
        <dbReference type="ARBA" id="ARBA00022801"/>
    </source>
</evidence>
<evidence type="ECO:0000256" key="5">
    <source>
        <dbReference type="ARBA" id="ARBA00022842"/>
    </source>
</evidence>
<keyword evidence="3" id="KW-0479">Metal-binding</keyword>
<gene>
    <name evidence="6" type="ORF">ICL16_22820</name>
</gene>
<sequence>MPLRRSDRIVIVRIRINSYGNRLLVVAANSRNYGDVQTLDDLNQNHLHEIEHFFVSYTILQKI</sequence>
<evidence type="ECO:0000313" key="6">
    <source>
        <dbReference type="EMBL" id="MBD2774822.1"/>
    </source>
</evidence>
<dbReference type="Pfam" id="PF00719">
    <property type="entry name" value="Pyrophosphatase"/>
    <property type="match status" value="1"/>
</dbReference>
<dbReference type="AlphaFoldDB" id="A0A8J6XKT0"/>
<dbReference type="GO" id="GO:0000287">
    <property type="term" value="F:magnesium ion binding"/>
    <property type="evidence" value="ECO:0007669"/>
    <property type="project" value="InterPro"/>
</dbReference>
<keyword evidence="7" id="KW-1185">Reference proteome</keyword>